<dbReference type="KEGG" id="nnv:QNH39_03790"/>
<dbReference type="GO" id="GO:0005524">
    <property type="term" value="F:ATP binding"/>
    <property type="evidence" value="ECO:0007669"/>
    <property type="project" value="UniProtKB-KW"/>
</dbReference>
<dbReference type="SMART" id="SM00382">
    <property type="entry name" value="AAA"/>
    <property type="match status" value="1"/>
</dbReference>
<evidence type="ECO:0000256" key="1">
    <source>
        <dbReference type="ARBA" id="ARBA00022448"/>
    </source>
</evidence>
<dbReference type="Pfam" id="PF00005">
    <property type="entry name" value="ABC_tran"/>
    <property type="match status" value="1"/>
</dbReference>
<protein>
    <submittedName>
        <fullName evidence="5">ABC transporter ATP-binding protein</fullName>
    </submittedName>
</protein>
<dbReference type="AlphaFoldDB" id="A0AA95SHH5"/>
<keyword evidence="2" id="KW-0547">Nucleotide-binding</keyword>
<sequence length="269" mass="29633">MSVLKVENLSFDYGKSKIFNQISFDLETSGIFCLFGPNGCGKSTLIECILGSLKPSEGNILLNNQSVSLFKPAELAKHIGYVPQSHTKNFPYKVIDIVIMGRAAYTGTFSAPSAEDLAIAESALETLGLIHLKDKPYTQLSGGQTQLVMLARALTQETPIILMDEPTAHLDFRHELIILETIVKLIKEKNISIIMATHFPNHAFYFENSGINTKVALMNNHVFEAIGNPTEVLTEANMLNTFQIHSKLISSKTTENKVVKGLIPIEAAR</sequence>
<evidence type="ECO:0000259" key="4">
    <source>
        <dbReference type="PROSITE" id="PS50893"/>
    </source>
</evidence>
<dbReference type="FunFam" id="3.40.50.300:FF:000134">
    <property type="entry name" value="Iron-enterobactin ABC transporter ATP-binding protein"/>
    <property type="match status" value="1"/>
</dbReference>
<dbReference type="GO" id="GO:0016887">
    <property type="term" value="F:ATP hydrolysis activity"/>
    <property type="evidence" value="ECO:0007669"/>
    <property type="project" value="InterPro"/>
</dbReference>
<dbReference type="PROSITE" id="PS50893">
    <property type="entry name" value="ABC_TRANSPORTER_2"/>
    <property type="match status" value="1"/>
</dbReference>
<dbReference type="PANTHER" id="PTHR42734">
    <property type="entry name" value="METAL TRANSPORT SYSTEM ATP-BINDING PROTEIN TM_0124-RELATED"/>
    <property type="match status" value="1"/>
</dbReference>
<dbReference type="CDD" id="cd03214">
    <property type="entry name" value="ABC_Iron-Siderophores_B12_Hemin"/>
    <property type="match status" value="1"/>
</dbReference>
<dbReference type="InterPro" id="IPR050153">
    <property type="entry name" value="Metal_Ion_Import_ABC"/>
</dbReference>
<dbReference type="EMBL" id="CP126114">
    <property type="protein sequence ID" value="WHY86996.1"/>
    <property type="molecule type" value="Genomic_DNA"/>
</dbReference>
<evidence type="ECO:0000313" key="5">
    <source>
        <dbReference type="EMBL" id="WHY86996.1"/>
    </source>
</evidence>
<dbReference type="RefSeq" id="WP_066082787.1">
    <property type="nucleotide sequence ID" value="NZ_CP126114.1"/>
</dbReference>
<reference evidence="5" key="1">
    <citation type="submission" date="2023-05" db="EMBL/GenBank/DDBJ databases">
        <title>Comparative genomics of Bacillaceae isolates and their secondary metabolite potential.</title>
        <authorList>
            <person name="Song L."/>
            <person name="Nielsen L.J."/>
            <person name="Mohite O."/>
            <person name="Xu X."/>
            <person name="Weber T."/>
            <person name="Kovacs A.T."/>
        </authorList>
    </citation>
    <scope>NUCLEOTIDE SEQUENCE</scope>
    <source>
        <strain evidence="5">XLM17</strain>
    </source>
</reference>
<name>A0AA95SHH5_9BACI</name>
<dbReference type="SUPFAM" id="SSF52540">
    <property type="entry name" value="P-loop containing nucleoside triphosphate hydrolases"/>
    <property type="match status" value="1"/>
</dbReference>
<gene>
    <name evidence="5" type="ORF">QNH39_03790</name>
</gene>
<dbReference type="Proteomes" id="UP001178288">
    <property type="component" value="Chromosome"/>
</dbReference>
<evidence type="ECO:0000256" key="2">
    <source>
        <dbReference type="ARBA" id="ARBA00022741"/>
    </source>
</evidence>
<dbReference type="InterPro" id="IPR003439">
    <property type="entry name" value="ABC_transporter-like_ATP-bd"/>
</dbReference>
<dbReference type="PANTHER" id="PTHR42734:SF19">
    <property type="entry name" value="IRON COMPOUNDS ABC TRANSPORTER, ATP-BINDING PROTEIN"/>
    <property type="match status" value="1"/>
</dbReference>
<feature type="domain" description="ABC transporter" evidence="4">
    <location>
        <begin position="4"/>
        <end position="245"/>
    </location>
</feature>
<proteinExistence type="predicted"/>
<keyword evidence="3 5" id="KW-0067">ATP-binding</keyword>
<dbReference type="Gene3D" id="3.40.50.300">
    <property type="entry name" value="P-loop containing nucleotide triphosphate hydrolases"/>
    <property type="match status" value="1"/>
</dbReference>
<keyword evidence="1" id="KW-0813">Transport</keyword>
<evidence type="ECO:0000313" key="6">
    <source>
        <dbReference type="Proteomes" id="UP001178288"/>
    </source>
</evidence>
<keyword evidence="6" id="KW-1185">Reference proteome</keyword>
<evidence type="ECO:0000256" key="3">
    <source>
        <dbReference type="ARBA" id="ARBA00022840"/>
    </source>
</evidence>
<dbReference type="InterPro" id="IPR027417">
    <property type="entry name" value="P-loop_NTPase"/>
</dbReference>
<organism evidence="5 6">
    <name type="scientific">Neobacillus novalis</name>
    <dbReference type="NCBI Taxonomy" id="220687"/>
    <lineage>
        <taxon>Bacteria</taxon>
        <taxon>Bacillati</taxon>
        <taxon>Bacillota</taxon>
        <taxon>Bacilli</taxon>
        <taxon>Bacillales</taxon>
        <taxon>Bacillaceae</taxon>
        <taxon>Neobacillus</taxon>
    </lineage>
</organism>
<dbReference type="InterPro" id="IPR003593">
    <property type="entry name" value="AAA+_ATPase"/>
</dbReference>
<accession>A0AA95SHH5</accession>